<organism evidence="1 2">
    <name type="scientific">Olpidium bornovanus</name>
    <dbReference type="NCBI Taxonomy" id="278681"/>
    <lineage>
        <taxon>Eukaryota</taxon>
        <taxon>Fungi</taxon>
        <taxon>Fungi incertae sedis</taxon>
        <taxon>Olpidiomycota</taxon>
        <taxon>Olpidiomycotina</taxon>
        <taxon>Olpidiomycetes</taxon>
        <taxon>Olpidiales</taxon>
        <taxon>Olpidiaceae</taxon>
        <taxon>Olpidium</taxon>
    </lineage>
</organism>
<reference evidence="1 2" key="1">
    <citation type="journal article" name="Sci. Rep.">
        <title>Genome-scale phylogenetic analyses confirm Olpidium as the closest living zoosporic fungus to the non-flagellated, terrestrial fungi.</title>
        <authorList>
            <person name="Chang Y."/>
            <person name="Rochon D."/>
            <person name="Sekimoto S."/>
            <person name="Wang Y."/>
            <person name="Chovatia M."/>
            <person name="Sandor L."/>
            <person name="Salamov A."/>
            <person name="Grigoriev I.V."/>
            <person name="Stajich J.E."/>
            <person name="Spatafora J.W."/>
        </authorList>
    </citation>
    <scope>NUCLEOTIDE SEQUENCE [LARGE SCALE GENOMIC DNA]</scope>
    <source>
        <strain evidence="1">S191</strain>
    </source>
</reference>
<gene>
    <name evidence="1" type="ORF">BJ554DRAFT_3160</name>
</gene>
<accession>A0A8H8A0Q5</accession>
<evidence type="ECO:0000313" key="1">
    <source>
        <dbReference type="EMBL" id="KAG5462867.1"/>
    </source>
</evidence>
<comment type="caution">
    <text evidence="1">The sequence shown here is derived from an EMBL/GenBank/DDBJ whole genome shotgun (WGS) entry which is preliminary data.</text>
</comment>
<proteinExistence type="predicted"/>
<dbReference type="Proteomes" id="UP000673691">
    <property type="component" value="Unassembled WGS sequence"/>
</dbReference>
<dbReference type="AlphaFoldDB" id="A0A8H8A0Q5"/>
<keyword evidence="2" id="KW-1185">Reference proteome</keyword>
<name>A0A8H8A0Q5_9FUNG</name>
<sequence length="37" mass="4433">MNYFADPYRQMAVDVFLGQSRLPIPSENSKYRQLIRK</sequence>
<protein>
    <submittedName>
        <fullName evidence="1">Uncharacterized protein</fullName>
    </submittedName>
</protein>
<feature type="non-terminal residue" evidence="1">
    <location>
        <position position="37"/>
    </location>
</feature>
<evidence type="ECO:0000313" key="2">
    <source>
        <dbReference type="Proteomes" id="UP000673691"/>
    </source>
</evidence>
<dbReference type="EMBL" id="JAEFCI010001502">
    <property type="protein sequence ID" value="KAG5462867.1"/>
    <property type="molecule type" value="Genomic_DNA"/>
</dbReference>